<sequence>MSSDVLFTPVAGIDAGRVNGERLWDSLMALAEIGADGRKAAAAV</sequence>
<dbReference type="KEGG" id="rtg:NCTC13098_05479"/>
<dbReference type="EMBL" id="LR131271">
    <property type="protein sequence ID" value="VDR29075.1"/>
    <property type="molecule type" value="Genomic_DNA"/>
</dbReference>
<name>A0A3P8KIF8_RAOTE</name>
<protein>
    <recommendedName>
        <fullName evidence="3">Beta-ureidopropionase</fullName>
    </recommendedName>
</protein>
<reference evidence="1 2" key="1">
    <citation type="submission" date="2018-12" db="EMBL/GenBank/DDBJ databases">
        <authorList>
            <consortium name="Pathogen Informatics"/>
        </authorList>
    </citation>
    <scope>NUCLEOTIDE SEQUENCE [LARGE SCALE GENOMIC DNA]</scope>
    <source>
        <strain evidence="1 2">NCTC13098</strain>
    </source>
</reference>
<evidence type="ECO:0000313" key="2">
    <source>
        <dbReference type="Proteomes" id="UP000274346"/>
    </source>
</evidence>
<proteinExistence type="predicted"/>
<accession>A0A3P8KIF8</accession>
<dbReference type="AlphaFoldDB" id="A0A3P8KIF8"/>
<organism evidence="1 2">
    <name type="scientific">Raoultella terrigena</name>
    <name type="common">Klebsiella terrigena</name>
    <dbReference type="NCBI Taxonomy" id="577"/>
    <lineage>
        <taxon>Bacteria</taxon>
        <taxon>Pseudomonadati</taxon>
        <taxon>Pseudomonadota</taxon>
        <taxon>Gammaproteobacteria</taxon>
        <taxon>Enterobacterales</taxon>
        <taxon>Enterobacteriaceae</taxon>
        <taxon>Klebsiella/Raoultella group</taxon>
        <taxon>Raoultella</taxon>
    </lineage>
</organism>
<dbReference type="Proteomes" id="UP000274346">
    <property type="component" value="Chromosome"/>
</dbReference>
<gene>
    <name evidence="1" type="ORF">NCTC13098_05479</name>
</gene>
<evidence type="ECO:0000313" key="1">
    <source>
        <dbReference type="EMBL" id="VDR29075.1"/>
    </source>
</evidence>
<evidence type="ECO:0008006" key="3">
    <source>
        <dbReference type="Google" id="ProtNLM"/>
    </source>
</evidence>